<dbReference type="CDD" id="cd06529">
    <property type="entry name" value="S24_LexA-like"/>
    <property type="match status" value="1"/>
</dbReference>
<keyword evidence="1" id="KW-0805">Transcription regulation</keyword>
<dbReference type="SUPFAM" id="SSF51306">
    <property type="entry name" value="LexA/Signal peptidase"/>
    <property type="match status" value="1"/>
</dbReference>
<evidence type="ECO:0000256" key="1">
    <source>
        <dbReference type="ARBA" id="ARBA00023015"/>
    </source>
</evidence>
<comment type="caution">
    <text evidence="6">The sequence shown here is derived from an EMBL/GenBank/DDBJ whole genome shotgun (WGS) entry which is preliminary data.</text>
</comment>
<dbReference type="EMBL" id="NEVQ01000012">
    <property type="protein sequence ID" value="OZI57643.1"/>
    <property type="molecule type" value="Genomic_DNA"/>
</dbReference>
<dbReference type="Pfam" id="PF00717">
    <property type="entry name" value="Peptidase_S24"/>
    <property type="match status" value="1"/>
</dbReference>
<evidence type="ECO:0000256" key="2">
    <source>
        <dbReference type="ARBA" id="ARBA00023125"/>
    </source>
</evidence>
<dbReference type="Proteomes" id="UP000216885">
    <property type="component" value="Unassembled WGS sequence"/>
</dbReference>
<dbReference type="AlphaFoldDB" id="A0A261U9V3"/>
<proteinExistence type="predicted"/>
<accession>A0A261U9V3</accession>
<evidence type="ECO:0000259" key="5">
    <source>
        <dbReference type="PROSITE" id="PS50943"/>
    </source>
</evidence>
<dbReference type="CDD" id="cd00093">
    <property type="entry name" value="HTH_XRE"/>
    <property type="match status" value="1"/>
</dbReference>
<organism evidence="6 7">
    <name type="scientific">Bordetella genomosp. 4</name>
    <dbReference type="NCBI Taxonomy" id="463044"/>
    <lineage>
        <taxon>Bacteria</taxon>
        <taxon>Pseudomonadati</taxon>
        <taxon>Pseudomonadota</taxon>
        <taxon>Betaproteobacteria</taxon>
        <taxon>Burkholderiales</taxon>
        <taxon>Alcaligenaceae</taxon>
        <taxon>Bordetella</taxon>
    </lineage>
</organism>
<dbReference type="PANTHER" id="PTHR40661:SF3">
    <property type="entry name" value="FELS-1 PROPHAGE TRANSCRIPTIONAL REGULATOR"/>
    <property type="match status" value="1"/>
</dbReference>
<dbReference type="GO" id="GO:0003677">
    <property type="term" value="F:DNA binding"/>
    <property type="evidence" value="ECO:0007669"/>
    <property type="project" value="UniProtKB-KW"/>
</dbReference>
<feature type="domain" description="HTH cro/C1-type" evidence="5">
    <location>
        <begin position="21"/>
        <end position="85"/>
    </location>
</feature>
<dbReference type="InterPro" id="IPR010982">
    <property type="entry name" value="Lambda_DNA-bd_dom_sf"/>
</dbReference>
<dbReference type="InterPro" id="IPR036286">
    <property type="entry name" value="LexA/Signal_pep-like_sf"/>
</dbReference>
<sequence>MHTSRMSKARQSANDILAANLHALMKKQGVVQTVLAQRSGIAQTTISLYLSPERRQPSKTGKLPSAKLTEIEALATALGVTVGQILTPDLGAGAAHPGRPSPPKRSSITDLDSGADEFPMRIAGMPDAPWEPGGVTTKQMEREGLVQFGLDRSIATNVTAGEPVAANEKFEKVLELADVRLAAGDGIEAESELVTGAIQFRQSFLRSVGADKGRGRVVYAKGDSMEGDIKDGWALLVVPDDSLTIRDLVPKTIYAINYDGKMIVKIIDKDKLTGKWVAKSANRRYRDIPLEAEGVSVRILGRVVWAGGRLDQGGIEA</sequence>
<evidence type="ECO:0000313" key="6">
    <source>
        <dbReference type="EMBL" id="OZI57643.1"/>
    </source>
</evidence>
<dbReference type="Gene3D" id="2.10.109.10">
    <property type="entry name" value="Umud Fragment, subunit A"/>
    <property type="match status" value="1"/>
</dbReference>
<name>A0A261U9V3_9BORD</name>
<gene>
    <name evidence="6" type="ORF">CAL20_09715</name>
</gene>
<keyword evidence="3" id="KW-0804">Transcription</keyword>
<dbReference type="Gene3D" id="1.10.260.40">
    <property type="entry name" value="lambda repressor-like DNA-binding domains"/>
    <property type="match status" value="1"/>
</dbReference>
<dbReference type="PROSITE" id="PS50943">
    <property type="entry name" value="HTH_CROC1"/>
    <property type="match status" value="1"/>
</dbReference>
<evidence type="ECO:0000313" key="7">
    <source>
        <dbReference type="Proteomes" id="UP000216885"/>
    </source>
</evidence>
<dbReference type="PANTHER" id="PTHR40661">
    <property type="match status" value="1"/>
</dbReference>
<feature type="region of interest" description="Disordered" evidence="4">
    <location>
        <begin position="91"/>
        <end position="113"/>
    </location>
</feature>
<evidence type="ECO:0000256" key="4">
    <source>
        <dbReference type="SAM" id="MobiDB-lite"/>
    </source>
</evidence>
<protein>
    <submittedName>
        <fullName evidence="6">Phage repressor protein</fullName>
    </submittedName>
</protein>
<dbReference type="SUPFAM" id="SSF47413">
    <property type="entry name" value="lambda repressor-like DNA-binding domains"/>
    <property type="match status" value="1"/>
</dbReference>
<reference evidence="6 7" key="1">
    <citation type="submission" date="2017-05" db="EMBL/GenBank/DDBJ databases">
        <title>Complete and WGS of Bordetella genogroups.</title>
        <authorList>
            <person name="Spilker T."/>
            <person name="LiPuma J."/>
        </authorList>
    </citation>
    <scope>NUCLEOTIDE SEQUENCE [LARGE SCALE GENOMIC DNA]</scope>
    <source>
        <strain evidence="6 7">AU9919</strain>
    </source>
</reference>
<keyword evidence="7" id="KW-1185">Reference proteome</keyword>
<evidence type="ECO:0000256" key="3">
    <source>
        <dbReference type="ARBA" id="ARBA00023163"/>
    </source>
</evidence>
<dbReference type="InterPro" id="IPR015927">
    <property type="entry name" value="Peptidase_S24_S26A/B/C"/>
</dbReference>
<keyword evidence="2" id="KW-0238">DNA-binding</keyword>
<dbReference type="InterPro" id="IPR039418">
    <property type="entry name" value="LexA-like"/>
</dbReference>
<dbReference type="InterPro" id="IPR001387">
    <property type="entry name" value="Cro/C1-type_HTH"/>
</dbReference>